<keyword evidence="2" id="KW-1185">Reference proteome</keyword>
<gene>
    <name evidence="1" type="ORF">KDL01_04265</name>
</gene>
<protein>
    <submittedName>
        <fullName evidence="1">Uncharacterized protein</fullName>
    </submittedName>
</protein>
<name>A0A941EJ30_9ACTN</name>
<comment type="caution">
    <text evidence="1">The sequence shown here is derived from an EMBL/GenBank/DDBJ whole genome shotgun (WGS) entry which is preliminary data.</text>
</comment>
<sequence>MAGTHSYSCPKCGVTKGGYYFRWTAQDAAEVHLWKKHRVDVTKNRRFSN</sequence>
<organism evidence="1 2">
    <name type="scientific">Actinospica durhamensis</name>
    <dbReference type="NCBI Taxonomy" id="1508375"/>
    <lineage>
        <taxon>Bacteria</taxon>
        <taxon>Bacillati</taxon>
        <taxon>Actinomycetota</taxon>
        <taxon>Actinomycetes</taxon>
        <taxon>Catenulisporales</taxon>
        <taxon>Actinospicaceae</taxon>
        <taxon>Actinospica</taxon>
    </lineage>
</organism>
<reference evidence="1" key="1">
    <citation type="submission" date="2021-04" db="EMBL/GenBank/DDBJ databases">
        <title>Genome based classification of Actinospica acidithermotolerans sp. nov., an actinobacterium isolated from an Indonesian hot spring.</title>
        <authorList>
            <person name="Kusuma A.B."/>
            <person name="Putra K.E."/>
            <person name="Nafisah S."/>
            <person name="Loh J."/>
            <person name="Nouioui I."/>
            <person name="Goodfellow M."/>
        </authorList>
    </citation>
    <scope>NUCLEOTIDE SEQUENCE</scope>
    <source>
        <strain evidence="1">CSCA 57</strain>
    </source>
</reference>
<proteinExistence type="predicted"/>
<dbReference type="AlphaFoldDB" id="A0A941EJ30"/>
<evidence type="ECO:0000313" key="1">
    <source>
        <dbReference type="EMBL" id="MBR7832457.1"/>
    </source>
</evidence>
<dbReference type="Proteomes" id="UP000675781">
    <property type="component" value="Unassembled WGS sequence"/>
</dbReference>
<dbReference type="EMBL" id="JAGSOG010000011">
    <property type="protein sequence ID" value="MBR7832457.1"/>
    <property type="molecule type" value="Genomic_DNA"/>
</dbReference>
<dbReference type="RefSeq" id="WP_212526982.1">
    <property type="nucleotide sequence ID" value="NZ_JAGSOG010000011.1"/>
</dbReference>
<accession>A0A941EJ30</accession>
<evidence type="ECO:0000313" key="2">
    <source>
        <dbReference type="Proteomes" id="UP000675781"/>
    </source>
</evidence>